<dbReference type="Proteomes" id="UP000290365">
    <property type="component" value="Chromosome"/>
</dbReference>
<dbReference type="AlphaFoldDB" id="A0A4P6K0C2"/>
<protein>
    <submittedName>
        <fullName evidence="1">N-acetyltransferase</fullName>
    </submittedName>
</protein>
<keyword evidence="1" id="KW-0808">Transferase</keyword>
<dbReference type="SUPFAM" id="SSF55729">
    <property type="entry name" value="Acyl-CoA N-acyltransferases (Nat)"/>
    <property type="match status" value="1"/>
</dbReference>
<evidence type="ECO:0000313" key="1">
    <source>
        <dbReference type="EMBL" id="QBD81070.1"/>
    </source>
</evidence>
<gene>
    <name evidence="1" type="ORF">EPA93_35905</name>
</gene>
<dbReference type="CDD" id="cd04301">
    <property type="entry name" value="NAT_SF"/>
    <property type="match status" value="1"/>
</dbReference>
<proteinExistence type="predicted"/>
<dbReference type="KEGG" id="kbs:EPA93_35905"/>
<dbReference type="InterPro" id="IPR016181">
    <property type="entry name" value="Acyl_CoA_acyltransferase"/>
</dbReference>
<dbReference type="Gene3D" id="3.40.630.30">
    <property type="match status" value="1"/>
</dbReference>
<dbReference type="GO" id="GO:0016740">
    <property type="term" value="F:transferase activity"/>
    <property type="evidence" value="ECO:0007669"/>
    <property type="project" value="UniProtKB-KW"/>
</dbReference>
<dbReference type="RefSeq" id="WP_129892132.1">
    <property type="nucleotide sequence ID" value="NZ_CP035758.1"/>
</dbReference>
<reference evidence="1 2" key="1">
    <citation type="submission" date="2019-01" db="EMBL/GenBank/DDBJ databases">
        <title>Ktedonosporobacter rubrisoli SCAWS-G2.</title>
        <authorList>
            <person name="Huang Y."/>
            <person name="Yan B."/>
        </authorList>
    </citation>
    <scope>NUCLEOTIDE SEQUENCE [LARGE SCALE GENOMIC DNA]</scope>
    <source>
        <strain evidence="1 2">SCAWS-G2</strain>
    </source>
</reference>
<evidence type="ECO:0000313" key="2">
    <source>
        <dbReference type="Proteomes" id="UP000290365"/>
    </source>
</evidence>
<sequence>MLITLHERSDLIQAVQELDYIPWPTFSHYSISEPYWWALFEHFCPYQLAMIDETERVMAIGHSIPLCWDGTVAGLPPGWDAALEQGVKEYQRGLVPDTLCALAIVVAPDQQGKGLSQRMLTAMLGIAARQGFKHMLAPVRPVWKSRYPLTPMEEYVKWKHNEEKLPFDPWLRVHARFGARTLAVAPASMIVRGSVQEWEEWTRMRFPASGEYIVPGALVPVKINERGQGCYEEPNVWMCHTIKAPALQY</sequence>
<accession>A0A4P6K0C2</accession>
<organism evidence="1 2">
    <name type="scientific">Ktedonosporobacter rubrisoli</name>
    <dbReference type="NCBI Taxonomy" id="2509675"/>
    <lineage>
        <taxon>Bacteria</taxon>
        <taxon>Bacillati</taxon>
        <taxon>Chloroflexota</taxon>
        <taxon>Ktedonobacteria</taxon>
        <taxon>Ktedonobacterales</taxon>
        <taxon>Ktedonosporobacteraceae</taxon>
        <taxon>Ktedonosporobacter</taxon>
    </lineage>
</organism>
<dbReference type="OrthoDB" id="9811121at2"/>
<name>A0A4P6K0C2_KTERU</name>
<keyword evidence="2" id="KW-1185">Reference proteome</keyword>
<dbReference type="EMBL" id="CP035758">
    <property type="protein sequence ID" value="QBD81070.1"/>
    <property type="molecule type" value="Genomic_DNA"/>
</dbReference>